<dbReference type="InterPro" id="IPR050194">
    <property type="entry name" value="Glycosyltransferase_grp1"/>
</dbReference>
<dbReference type="EMBL" id="JACCBU010000001">
    <property type="protein sequence ID" value="NYE68761.1"/>
    <property type="molecule type" value="Genomic_DNA"/>
</dbReference>
<dbReference type="RefSeq" id="WP_179747642.1">
    <property type="nucleotide sequence ID" value="NZ_JACCBU010000001.1"/>
</dbReference>
<dbReference type="GO" id="GO:1901137">
    <property type="term" value="P:carbohydrate derivative biosynthetic process"/>
    <property type="evidence" value="ECO:0007669"/>
    <property type="project" value="UniProtKB-ARBA"/>
</dbReference>
<evidence type="ECO:0000313" key="4">
    <source>
        <dbReference type="EMBL" id="NYE68761.1"/>
    </source>
</evidence>
<accession>A0A7Y9LAI9</accession>
<feature type="domain" description="Glycosyltransferase subfamily 4-like N-terminal" evidence="3">
    <location>
        <begin position="19"/>
        <end position="186"/>
    </location>
</feature>
<dbReference type="CDD" id="cd03801">
    <property type="entry name" value="GT4_PimA-like"/>
    <property type="match status" value="1"/>
</dbReference>
<dbReference type="Gene3D" id="3.40.50.2000">
    <property type="entry name" value="Glycogen Phosphorylase B"/>
    <property type="match status" value="2"/>
</dbReference>
<evidence type="ECO:0000256" key="2">
    <source>
        <dbReference type="ARBA" id="ARBA00022679"/>
    </source>
</evidence>
<evidence type="ECO:0000259" key="3">
    <source>
        <dbReference type="Pfam" id="PF13439"/>
    </source>
</evidence>
<gene>
    <name evidence="4" type="ORF">BKA15_000090</name>
</gene>
<keyword evidence="2 4" id="KW-0808">Transferase</keyword>
<dbReference type="AlphaFoldDB" id="A0A7Y9LAI9"/>
<name>A0A7Y9LAI9_9ACTN</name>
<organism evidence="4 5">
    <name type="scientific">Microlunatus parietis</name>
    <dbReference type="NCBI Taxonomy" id="682979"/>
    <lineage>
        <taxon>Bacteria</taxon>
        <taxon>Bacillati</taxon>
        <taxon>Actinomycetota</taxon>
        <taxon>Actinomycetes</taxon>
        <taxon>Propionibacteriales</taxon>
        <taxon>Propionibacteriaceae</taxon>
        <taxon>Microlunatus</taxon>
    </lineage>
</organism>
<dbReference type="Pfam" id="PF13692">
    <property type="entry name" value="Glyco_trans_1_4"/>
    <property type="match status" value="1"/>
</dbReference>
<dbReference type="PANTHER" id="PTHR45947:SF3">
    <property type="entry name" value="SULFOQUINOVOSYL TRANSFERASE SQD2"/>
    <property type="match status" value="1"/>
</dbReference>
<dbReference type="SUPFAM" id="SSF53756">
    <property type="entry name" value="UDP-Glycosyltransferase/glycogen phosphorylase"/>
    <property type="match status" value="1"/>
</dbReference>
<keyword evidence="5" id="KW-1185">Reference proteome</keyword>
<dbReference type="EC" id="2.4.1.345" evidence="4"/>
<dbReference type="Pfam" id="PF13439">
    <property type="entry name" value="Glyco_transf_4"/>
    <property type="match status" value="1"/>
</dbReference>
<dbReference type="GO" id="GO:0043750">
    <property type="term" value="F:phosphatidylinositol alpha-mannosyltransferase activity"/>
    <property type="evidence" value="ECO:0007669"/>
    <property type="project" value="UniProtKB-EC"/>
</dbReference>
<comment type="caution">
    <text evidence="4">The sequence shown here is derived from an EMBL/GenBank/DDBJ whole genome shotgun (WGS) entry which is preliminary data.</text>
</comment>
<protein>
    <submittedName>
        <fullName evidence="4">Phosphatidylinositol alpha-mannosyltransferase</fullName>
        <ecNumber evidence="4">2.4.1.345</ecNumber>
    </submittedName>
</protein>
<evidence type="ECO:0000256" key="1">
    <source>
        <dbReference type="ARBA" id="ARBA00022676"/>
    </source>
</evidence>
<dbReference type="PANTHER" id="PTHR45947">
    <property type="entry name" value="SULFOQUINOVOSYL TRANSFERASE SQD2"/>
    <property type="match status" value="1"/>
</dbReference>
<sequence length="395" mass="41607">MSHGTPRIGLVCPYSFDQPGGVQNHVVGLAGFLARNGYRPSILGPGRPDALIASSLAEAGLPPETFTSAGPAVPVPYNGSVARVNFGPFSAARVRGWLRDGRFDLLHLHEPITPSVSMLALWAGSVPVVATFHTATPRSRSMRIAGGLLRGSIGKINTGIAVSESAREVVVRYLGRDAVVVPNGFSHAEFTADLGRTPTRTGAWRGGDRPRLAFLGRLDEPRKGLDVLLAALPKIRSGARELGIGELEVVIAGQGDRGLPRDCRGVGMISNAERARLLGTTDVFVAPHRARESFGIVLLEAMASGAPIVASDLPAFVDLLRDGDSDQLGALFPAGDPERLAAAVIATLADRSAVRQRAGRARAASRGYDWAMVGPRLADIYQSTLAGERIPSLTG</sequence>
<dbReference type="Proteomes" id="UP000569914">
    <property type="component" value="Unassembled WGS sequence"/>
</dbReference>
<keyword evidence="1 4" id="KW-0328">Glycosyltransferase</keyword>
<evidence type="ECO:0000313" key="5">
    <source>
        <dbReference type="Proteomes" id="UP000569914"/>
    </source>
</evidence>
<dbReference type="InterPro" id="IPR028098">
    <property type="entry name" value="Glyco_trans_4-like_N"/>
</dbReference>
<proteinExistence type="predicted"/>
<reference evidence="4 5" key="1">
    <citation type="submission" date="2020-07" db="EMBL/GenBank/DDBJ databases">
        <title>Sequencing the genomes of 1000 actinobacteria strains.</title>
        <authorList>
            <person name="Klenk H.-P."/>
        </authorList>
    </citation>
    <scope>NUCLEOTIDE SEQUENCE [LARGE SCALE GENOMIC DNA]</scope>
    <source>
        <strain evidence="4 5">DSM 22083</strain>
    </source>
</reference>